<dbReference type="InterPro" id="IPR002549">
    <property type="entry name" value="AI-2E-like"/>
</dbReference>
<keyword evidence="3 6" id="KW-0812">Transmembrane</keyword>
<accession>A0A6J6HMA5</accession>
<dbReference type="AlphaFoldDB" id="A0A6J6HMA5"/>
<protein>
    <submittedName>
        <fullName evidence="7">Unannotated protein</fullName>
    </submittedName>
</protein>
<keyword evidence="4 6" id="KW-1133">Transmembrane helix</keyword>
<dbReference type="EMBL" id="CAEZUW010000083">
    <property type="protein sequence ID" value="CAB4614300.1"/>
    <property type="molecule type" value="Genomic_DNA"/>
</dbReference>
<evidence type="ECO:0000256" key="3">
    <source>
        <dbReference type="ARBA" id="ARBA00022692"/>
    </source>
</evidence>
<reference evidence="7" key="1">
    <citation type="submission" date="2020-05" db="EMBL/GenBank/DDBJ databases">
        <authorList>
            <person name="Chiriac C."/>
            <person name="Salcher M."/>
            <person name="Ghai R."/>
            <person name="Kavagutti S V."/>
        </authorList>
    </citation>
    <scope>NUCLEOTIDE SEQUENCE</scope>
</reference>
<feature type="transmembrane region" description="Helical" evidence="6">
    <location>
        <begin position="7"/>
        <end position="26"/>
    </location>
</feature>
<comment type="similarity">
    <text evidence="2">Belongs to the autoinducer-2 exporter (AI-2E) (TC 2.A.86) family.</text>
</comment>
<evidence type="ECO:0000256" key="4">
    <source>
        <dbReference type="ARBA" id="ARBA00022989"/>
    </source>
</evidence>
<evidence type="ECO:0000256" key="5">
    <source>
        <dbReference type="ARBA" id="ARBA00023136"/>
    </source>
</evidence>
<proteinExistence type="inferred from homology"/>
<dbReference type="GO" id="GO:0016020">
    <property type="term" value="C:membrane"/>
    <property type="evidence" value="ECO:0007669"/>
    <property type="project" value="UniProtKB-SubCell"/>
</dbReference>
<dbReference type="Pfam" id="PF01594">
    <property type="entry name" value="AI-2E_transport"/>
    <property type="match status" value="1"/>
</dbReference>
<name>A0A6J6HMA5_9ZZZZ</name>
<evidence type="ECO:0000256" key="2">
    <source>
        <dbReference type="ARBA" id="ARBA00009773"/>
    </source>
</evidence>
<keyword evidence="5 6" id="KW-0472">Membrane</keyword>
<evidence type="ECO:0000313" key="7">
    <source>
        <dbReference type="EMBL" id="CAB4614300.1"/>
    </source>
</evidence>
<feature type="transmembrane region" description="Helical" evidence="6">
    <location>
        <begin position="94"/>
        <end position="115"/>
    </location>
</feature>
<evidence type="ECO:0000256" key="1">
    <source>
        <dbReference type="ARBA" id="ARBA00004141"/>
    </source>
</evidence>
<sequence length="122" mass="12588">MMSILGIEFSLVLACITFGLALIPLVGSISGATIVVIVALTTSPNVALIAAIYYLVYMQIEAYVLSPRIMNQAVAVPGAVVVVAALAGGALLGILGALVAIPVAASIMLIIRQVWVPRQTSR</sequence>
<organism evidence="7">
    <name type="scientific">freshwater metagenome</name>
    <dbReference type="NCBI Taxonomy" id="449393"/>
    <lineage>
        <taxon>unclassified sequences</taxon>
        <taxon>metagenomes</taxon>
        <taxon>ecological metagenomes</taxon>
    </lineage>
</organism>
<evidence type="ECO:0000256" key="6">
    <source>
        <dbReference type="SAM" id="Phobius"/>
    </source>
</evidence>
<feature type="transmembrane region" description="Helical" evidence="6">
    <location>
        <begin position="32"/>
        <end position="57"/>
    </location>
</feature>
<gene>
    <name evidence="7" type="ORF">UFOPK1855_00594</name>
</gene>
<comment type="subcellular location">
    <subcellularLocation>
        <location evidence="1">Membrane</location>
        <topology evidence="1">Multi-pass membrane protein</topology>
    </subcellularLocation>
</comment>
<feature type="transmembrane region" description="Helical" evidence="6">
    <location>
        <begin position="69"/>
        <end position="88"/>
    </location>
</feature>